<dbReference type="GeneID" id="111131186"/>
<sequence>MSTSSRAVIFVPCAVFGCIVLLFTCKQANFQNEVEEDVELNKVITRLKLSRNNDYVLQRKRAEEAEILIRTKLAWLPRNFTVPNIFLQPDKQSVIVQDGKNDNRTLVFVHHPRTAGGHVISCLNNISYTKNMAMSPLMNSKNRLLWDTGNPDTVSFQNRINIHRGGYAFGVCEKLQQDCHYFTLFRDPLETMLSMYDHCVNVGTHEFCSILKSKFVSRRDWIIENGGLMLNHFLYSSHLCVAQHSDSSTDVFKNPCWLQQKLKIDRLTETEKDHVANYIARNLRRWFSVIGLFEEFKESLSMFEYALGENLTKCPSKKESSSTFEEEIQMTNKAHLLSNEERAFDDNETFEDDVDMLRDDYYVQKALMPAYTIYSEAKRVFHFQRQILYNKMTKI</sequence>
<keyword evidence="2" id="KW-1185">Reference proteome</keyword>
<dbReference type="PANTHER" id="PTHR32301">
    <property type="entry name" value="COUNTIN RECEPTOR CNR3-RELATED"/>
    <property type="match status" value="1"/>
</dbReference>
<reference evidence="2" key="1">
    <citation type="submission" date="2024-06" db="UniProtKB">
        <authorList>
            <consortium name="RefSeq"/>
        </authorList>
    </citation>
    <scope>NUCLEOTIDE SEQUENCE [LARGE SCALE GENOMIC DNA]</scope>
</reference>
<dbReference type="Proteomes" id="UP000694844">
    <property type="component" value="Chromosome 1"/>
</dbReference>
<dbReference type="PANTHER" id="PTHR32301:SF6">
    <property type="entry name" value="GOLVESIN-RELATED"/>
    <property type="match status" value="1"/>
</dbReference>
<proteinExistence type="predicted"/>
<keyword evidence="1" id="KW-1133">Transmembrane helix</keyword>
<protein>
    <submittedName>
        <fullName evidence="3">Uncharacterized protein LOC111131186 isoform X1</fullName>
    </submittedName>
</protein>
<dbReference type="InterPro" id="IPR053259">
    <property type="entry name" value="Golvesin-related_Golgi"/>
</dbReference>
<reference evidence="3" key="2">
    <citation type="submission" date="2025-08" db="UniProtKB">
        <authorList>
            <consortium name="RefSeq"/>
        </authorList>
    </citation>
    <scope>IDENTIFICATION</scope>
    <source>
        <tissue evidence="3">Whole sample</tissue>
    </source>
</reference>
<dbReference type="InterPro" id="IPR027417">
    <property type="entry name" value="P-loop_NTPase"/>
</dbReference>
<keyword evidence="1" id="KW-0472">Membrane</keyword>
<gene>
    <name evidence="3" type="primary">LOC111131186</name>
</gene>
<feature type="transmembrane region" description="Helical" evidence="1">
    <location>
        <begin position="7"/>
        <end position="24"/>
    </location>
</feature>
<dbReference type="PROSITE" id="PS51257">
    <property type="entry name" value="PROKAR_LIPOPROTEIN"/>
    <property type="match status" value="1"/>
</dbReference>
<evidence type="ECO:0000313" key="2">
    <source>
        <dbReference type="Proteomes" id="UP000694844"/>
    </source>
</evidence>
<dbReference type="RefSeq" id="XP_022334311.1">
    <property type="nucleotide sequence ID" value="XM_022478603.1"/>
</dbReference>
<dbReference type="OrthoDB" id="10010208at2759"/>
<accession>A0A8B8E4Q0</accession>
<dbReference type="AlphaFoldDB" id="A0A8B8E4Q0"/>
<dbReference type="Gene3D" id="3.40.50.300">
    <property type="entry name" value="P-loop containing nucleotide triphosphate hydrolases"/>
    <property type="match status" value="1"/>
</dbReference>
<dbReference type="KEGG" id="cvn:111131186"/>
<organism evidence="2 3">
    <name type="scientific">Crassostrea virginica</name>
    <name type="common">Eastern oyster</name>
    <dbReference type="NCBI Taxonomy" id="6565"/>
    <lineage>
        <taxon>Eukaryota</taxon>
        <taxon>Metazoa</taxon>
        <taxon>Spiralia</taxon>
        <taxon>Lophotrochozoa</taxon>
        <taxon>Mollusca</taxon>
        <taxon>Bivalvia</taxon>
        <taxon>Autobranchia</taxon>
        <taxon>Pteriomorphia</taxon>
        <taxon>Ostreida</taxon>
        <taxon>Ostreoidea</taxon>
        <taxon>Ostreidae</taxon>
        <taxon>Crassostrea</taxon>
    </lineage>
</organism>
<keyword evidence="1" id="KW-0812">Transmembrane</keyword>
<name>A0A8B8E4Q0_CRAVI</name>
<evidence type="ECO:0000256" key="1">
    <source>
        <dbReference type="SAM" id="Phobius"/>
    </source>
</evidence>
<evidence type="ECO:0000313" key="3">
    <source>
        <dbReference type="RefSeq" id="XP_022334311.1"/>
    </source>
</evidence>